<accession>A0AAD4DUS5</accession>
<keyword evidence="1" id="KW-0472">Membrane</keyword>
<organism evidence="2 3">
    <name type="scientific">Suillus fuscotomentosus</name>
    <dbReference type="NCBI Taxonomy" id="1912939"/>
    <lineage>
        <taxon>Eukaryota</taxon>
        <taxon>Fungi</taxon>
        <taxon>Dikarya</taxon>
        <taxon>Basidiomycota</taxon>
        <taxon>Agaricomycotina</taxon>
        <taxon>Agaricomycetes</taxon>
        <taxon>Agaricomycetidae</taxon>
        <taxon>Boletales</taxon>
        <taxon>Suillineae</taxon>
        <taxon>Suillaceae</taxon>
        <taxon>Suillus</taxon>
    </lineage>
</organism>
<dbReference type="PANTHER" id="PTHR10635:SF0">
    <property type="entry name" value="COATOMER SUBUNIT BETA"/>
    <property type="match status" value="1"/>
</dbReference>
<dbReference type="Proteomes" id="UP001195769">
    <property type="component" value="Unassembled WGS sequence"/>
</dbReference>
<dbReference type="GO" id="GO:0006886">
    <property type="term" value="P:intracellular protein transport"/>
    <property type="evidence" value="ECO:0007669"/>
    <property type="project" value="InterPro"/>
</dbReference>
<evidence type="ECO:0000313" key="2">
    <source>
        <dbReference type="EMBL" id="KAG1894127.1"/>
    </source>
</evidence>
<keyword evidence="1" id="KW-1133">Transmembrane helix</keyword>
<dbReference type="GO" id="GO:0030126">
    <property type="term" value="C:COPI vesicle coat"/>
    <property type="evidence" value="ECO:0007669"/>
    <property type="project" value="TreeGrafter"/>
</dbReference>
<gene>
    <name evidence="2" type="ORF">F5891DRAFT_1195543</name>
</gene>
<protein>
    <submittedName>
        <fullName evidence="2">Uncharacterized protein</fullName>
    </submittedName>
</protein>
<evidence type="ECO:0000313" key="3">
    <source>
        <dbReference type="Proteomes" id="UP001195769"/>
    </source>
</evidence>
<evidence type="ECO:0000256" key="1">
    <source>
        <dbReference type="SAM" id="Phobius"/>
    </source>
</evidence>
<keyword evidence="1" id="KW-0812">Transmembrane</keyword>
<feature type="transmembrane region" description="Helical" evidence="1">
    <location>
        <begin position="12"/>
        <end position="34"/>
    </location>
</feature>
<reference evidence="2" key="1">
    <citation type="journal article" date="2020" name="New Phytol.">
        <title>Comparative genomics reveals dynamic genome evolution in host specialist ectomycorrhizal fungi.</title>
        <authorList>
            <person name="Lofgren L.A."/>
            <person name="Nguyen N.H."/>
            <person name="Vilgalys R."/>
            <person name="Ruytinx J."/>
            <person name="Liao H.L."/>
            <person name="Branco S."/>
            <person name="Kuo A."/>
            <person name="LaButti K."/>
            <person name="Lipzen A."/>
            <person name="Andreopoulos W."/>
            <person name="Pangilinan J."/>
            <person name="Riley R."/>
            <person name="Hundley H."/>
            <person name="Na H."/>
            <person name="Barry K."/>
            <person name="Grigoriev I.V."/>
            <person name="Stajich J.E."/>
            <person name="Kennedy P.G."/>
        </authorList>
    </citation>
    <scope>NUCLEOTIDE SEQUENCE</scope>
    <source>
        <strain evidence="2">FC203</strain>
    </source>
</reference>
<comment type="caution">
    <text evidence="2">The sequence shown here is derived from an EMBL/GenBank/DDBJ whole genome shotgun (WGS) entry which is preliminary data.</text>
</comment>
<dbReference type="InterPro" id="IPR016460">
    <property type="entry name" value="COPB1"/>
</dbReference>
<keyword evidence="3" id="KW-1185">Reference proteome</keyword>
<dbReference type="RefSeq" id="XP_041219703.1">
    <property type="nucleotide sequence ID" value="XM_041368146.1"/>
</dbReference>
<proteinExistence type="predicted"/>
<dbReference type="EMBL" id="JABBWK010000084">
    <property type="protein sequence ID" value="KAG1894127.1"/>
    <property type="molecule type" value="Genomic_DNA"/>
</dbReference>
<sequence length="135" mass="14907">MNSSLNLFAGRAAFILTSCTVVFNTFHVVPSAYIRNSPSQPTFHDPAMSVLVVIGHVCAHFTSLARKSITLFCLEHRHSCVRNNAVFTVYTIYCEYELLIPDAPELMQTFIAAESDATCKRNASVFLAAHALHDA</sequence>
<name>A0AAD4DUS5_9AGAM</name>
<dbReference type="AlphaFoldDB" id="A0AAD4DUS5"/>
<dbReference type="GO" id="GO:0006891">
    <property type="term" value="P:intra-Golgi vesicle-mediated transport"/>
    <property type="evidence" value="ECO:0007669"/>
    <property type="project" value="TreeGrafter"/>
</dbReference>
<dbReference type="PANTHER" id="PTHR10635">
    <property type="entry name" value="COATOMER SUBUNIT BETA"/>
    <property type="match status" value="1"/>
</dbReference>
<dbReference type="GO" id="GO:0006888">
    <property type="term" value="P:endoplasmic reticulum to Golgi vesicle-mediated transport"/>
    <property type="evidence" value="ECO:0007669"/>
    <property type="project" value="TreeGrafter"/>
</dbReference>
<dbReference type="GeneID" id="64662444"/>